<evidence type="ECO:0000256" key="1">
    <source>
        <dbReference type="ARBA" id="ARBA00004514"/>
    </source>
</evidence>
<evidence type="ECO:0000256" key="5">
    <source>
        <dbReference type="ARBA" id="ARBA00093797"/>
    </source>
</evidence>
<dbReference type="InParanoid" id="A0A5Q0BED1"/>
<evidence type="ECO:0000256" key="4">
    <source>
        <dbReference type="ARBA" id="ARBA00023186"/>
    </source>
</evidence>
<feature type="region of interest" description="Disordered" evidence="6">
    <location>
        <begin position="1"/>
        <end position="25"/>
    </location>
</feature>
<organism evidence="7 8">
    <name type="scientific">Candidatus Methylospira mobilis</name>
    <dbReference type="NCBI Taxonomy" id="1808979"/>
    <lineage>
        <taxon>Bacteria</taxon>
        <taxon>Pseudomonadati</taxon>
        <taxon>Pseudomonadota</taxon>
        <taxon>Gammaproteobacteria</taxon>
        <taxon>Methylococcales</taxon>
        <taxon>Methylococcaceae</taxon>
        <taxon>Candidatus Methylospira</taxon>
    </lineage>
</organism>
<feature type="compositionally biased region" description="Pro residues" evidence="6">
    <location>
        <begin position="1"/>
        <end position="12"/>
    </location>
</feature>
<proteinExistence type="predicted"/>
<keyword evidence="7" id="KW-0969">Cilium</keyword>
<keyword evidence="7" id="KW-0282">Flagellum</keyword>
<evidence type="ECO:0000313" key="7">
    <source>
        <dbReference type="EMBL" id="QFY41879.1"/>
    </source>
</evidence>
<keyword evidence="3" id="KW-1005">Bacterial flagellum biogenesis</keyword>
<keyword evidence="8" id="KW-1185">Reference proteome</keyword>
<dbReference type="Pfam" id="PF05400">
    <property type="entry name" value="FliT"/>
    <property type="match status" value="1"/>
</dbReference>
<keyword evidence="2" id="KW-0963">Cytoplasm</keyword>
<evidence type="ECO:0000256" key="2">
    <source>
        <dbReference type="ARBA" id="ARBA00022490"/>
    </source>
</evidence>
<accession>A0A5Q0BED1</accession>
<keyword evidence="4" id="KW-0143">Chaperone</keyword>
<dbReference type="AlphaFoldDB" id="A0A5Q0BED1"/>
<evidence type="ECO:0000256" key="3">
    <source>
        <dbReference type="ARBA" id="ARBA00022795"/>
    </source>
</evidence>
<protein>
    <recommendedName>
        <fullName evidence="5">Flagellar protein FliT</fullName>
    </recommendedName>
</protein>
<dbReference type="Gene3D" id="1.20.58.380">
    <property type="entry name" value="Flagellar protein flit"/>
    <property type="match status" value="1"/>
</dbReference>
<dbReference type="GO" id="GO:0044781">
    <property type="term" value="P:bacterial-type flagellum organization"/>
    <property type="evidence" value="ECO:0007669"/>
    <property type="project" value="UniProtKB-KW"/>
</dbReference>
<reference evidence="7 8" key="1">
    <citation type="submission" date="2019-09" db="EMBL/GenBank/DDBJ databases">
        <title>Ecophysiology of the spiral-shaped methanotroph Methylospira mobilis as revealed by the complete genome sequence.</title>
        <authorList>
            <person name="Oshkin I.Y."/>
            <person name="Dedysh S.N."/>
            <person name="Miroshnikov K."/>
            <person name="Danilova O.V."/>
            <person name="Hakobyan A."/>
            <person name="Liesack W."/>
        </authorList>
    </citation>
    <scope>NUCLEOTIDE SEQUENCE [LARGE SCALE GENOMIC DNA]</scope>
    <source>
        <strain evidence="7 8">Shm1</strain>
    </source>
</reference>
<comment type="subcellular location">
    <subcellularLocation>
        <location evidence="1">Cytoplasm</location>
        <location evidence="1">Cytosol</location>
    </subcellularLocation>
</comment>
<keyword evidence="7" id="KW-0966">Cell projection</keyword>
<name>A0A5Q0BED1_9GAMM</name>
<evidence type="ECO:0000313" key="8">
    <source>
        <dbReference type="Proteomes" id="UP000325755"/>
    </source>
</evidence>
<gene>
    <name evidence="7" type="ORF">F6R98_03900</name>
</gene>
<dbReference type="KEGG" id="mmob:F6R98_03900"/>
<evidence type="ECO:0000256" key="6">
    <source>
        <dbReference type="SAM" id="MobiDB-lite"/>
    </source>
</evidence>
<dbReference type="EMBL" id="CP044205">
    <property type="protein sequence ID" value="QFY41879.1"/>
    <property type="molecule type" value="Genomic_DNA"/>
</dbReference>
<dbReference type="InterPro" id="IPR008622">
    <property type="entry name" value="FliT"/>
</dbReference>
<sequence length="148" mass="16182">MGQYRPIPPTPCAIPGTHDHTKPSTDGGWRLSFCRVACMITAPLAITELKLYQALAAKTGEMLEAANAQEFSSVVKLSAEQGEILDALQALSPSVLSPAAKDHKMRLLAEILAQEKLLECAVNQWHRQVSGQMRINRVRISLTDAYSP</sequence>
<dbReference type="Proteomes" id="UP000325755">
    <property type="component" value="Chromosome"/>
</dbReference>